<reference evidence="1" key="1">
    <citation type="journal article" date="2019" name="Sci. Rep.">
        <title>Draft genome of Tanacetum cinerariifolium, the natural source of mosquito coil.</title>
        <authorList>
            <person name="Yamashiro T."/>
            <person name="Shiraishi A."/>
            <person name="Satake H."/>
            <person name="Nakayama K."/>
        </authorList>
    </citation>
    <scope>NUCLEOTIDE SEQUENCE</scope>
</reference>
<comment type="caution">
    <text evidence="1">The sequence shown here is derived from an EMBL/GenBank/DDBJ whole genome shotgun (WGS) entry which is preliminary data.</text>
</comment>
<sequence>MYPPPQQFTPVYAAPIHHQHHHTPVNPHQNPISLPSFVSPLVTPQSQAKFPQLDSGLAVPMFQQGEDPIKCINKAMAFLSAVASRFPPSNNQPRTSSNPRNQATIQNAQEAGQILDEEKLAFLADPGISEASVAHQTILHNLAFQTDDLDAYDSDCDDLSSEKAVLMKNLSSCDLEVLSEVPYFDSYPSDMINQDVQEMQCSEQTHVDDFEDNEIHSVEQMTAYIAHLDKENQTNKMVNESLTTELERYKERTAIFEQRLNVDLNKREKLIDSQMDDLICDRNAKLAAF</sequence>
<dbReference type="AlphaFoldDB" id="A0A6L2JW40"/>
<gene>
    <name evidence="1" type="ORF">Tci_012957</name>
</gene>
<evidence type="ECO:0000313" key="1">
    <source>
        <dbReference type="EMBL" id="GEU40979.1"/>
    </source>
</evidence>
<proteinExistence type="predicted"/>
<protein>
    <submittedName>
        <fullName evidence="1">Uncharacterized protein</fullName>
    </submittedName>
</protein>
<organism evidence="1">
    <name type="scientific">Tanacetum cinerariifolium</name>
    <name type="common">Dalmatian daisy</name>
    <name type="synonym">Chrysanthemum cinerariifolium</name>
    <dbReference type="NCBI Taxonomy" id="118510"/>
    <lineage>
        <taxon>Eukaryota</taxon>
        <taxon>Viridiplantae</taxon>
        <taxon>Streptophyta</taxon>
        <taxon>Embryophyta</taxon>
        <taxon>Tracheophyta</taxon>
        <taxon>Spermatophyta</taxon>
        <taxon>Magnoliopsida</taxon>
        <taxon>eudicotyledons</taxon>
        <taxon>Gunneridae</taxon>
        <taxon>Pentapetalae</taxon>
        <taxon>asterids</taxon>
        <taxon>campanulids</taxon>
        <taxon>Asterales</taxon>
        <taxon>Asteraceae</taxon>
        <taxon>Asteroideae</taxon>
        <taxon>Anthemideae</taxon>
        <taxon>Anthemidinae</taxon>
        <taxon>Tanacetum</taxon>
    </lineage>
</organism>
<dbReference type="EMBL" id="BKCJ010001376">
    <property type="protein sequence ID" value="GEU40979.1"/>
    <property type="molecule type" value="Genomic_DNA"/>
</dbReference>
<name>A0A6L2JW40_TANCI</name>
<accession>A0A6L2JW40</accession>